<sequence length="176" mass="20667">MIFRRDNEEIPLEPINMITSSATRRGRGRPHTRTPTNTQADVEPNLAHKLVRLIRSVIPTILEDQRNKSSRSTVVTRKHGSYKVFISVNLPEFHGEAYRIKREEIVRIMTWGVCKGYFLEGYCPQSLLDALEERFVHLTHRWLTVTEYENMLIKLYRFAKYLMAAEIMKEKRFVAG</sequence>
<gene>
    <name evidence="2" type="ORF">Tci_373712</name>
</gene>
<comment type="caution">
    <text evidence="2">The sequence shown here is derived from an EMBL/GenBank/DDBJ whole genome shotgun (WGS) entry which is preliminary data.</text>
</comment>
<feature type="region of interest" description="Disordered" evidence="1">
    <location>
        <begin position="20"/>
        <end position="39"/>
    </location>
</feature>
<proteinExistence type="predicted"/>
<evidence type="ECO:0000256" key="1">
    <source>
        <dbReference type="SAM" id="MobiDB-lite"/>
    </source>
</evidence>
<dbReference type="AlphaFoldDB" id="A0A699HF33"/>
<organism evidence="2">
    <name type="scientific">Tanacetum cinerariifolium</name>
    <name type="common">Dalmatian daisy</name>
    <name type="synonym">Chrysanthemum cinerariifolium</name>
    <dbReference type="NCBI Taxonomy" id="118510"/>
    <lineage>
        <taxon>Eukaryota</taxon>
        <taxon>Viridiplantae</taxon>
        <taxon>Streptophyta</taxon>
        <taxon>Embryophyta</taxon>
        <taxon>Tracheophyta</taxon>
        <taxon>Spermatophyta</taxon>
        <taxon>Magnoliopsida</taxon>
        <taxon>eudicotyledons</taxon>
        <taxon>Gunneridae</taxon>
        <taxon>Pentapetalae</taxon>
        <taxon>asterids</taxon>
        <taxon>campanulids</taxon>
        <taxon>Asterales</taxon>
        <taxon>Asteraceae</taxon>
        <taxon>Asteroideae</taxon>
        <taxon>Anthemideae</taxon>
        <taxon>Anthemidinae</taxon>
        <taxon>Tanacetum</taxon>
    </lineage>
</organism>
<evidence type="ECO:0000313" key="2">
    <source>
        <dbReference type="EMBL" id="GEY01738.1"/>
    </source>
</evidence>
<protein>
    <submittedName>
        <fullName evidence="2">Uncharacterized protein</fullName>
    </submittedName>
</protein>
<reference evidence="2" key="1">
    <citation type="journal article" date="2019" name="Sci. Rep.">
        <title>Draft genome of Tanacetum cinerariifolium, the natural source of mosquito coil.</title>
        <authorList>
            <person name="Yamashiro T."/>
            <person name="Shiraishi A."/>
            <person name="Satake H."/>
            <person name="Nakayama K."/>
        </authorList>
    </citation>
    <scope>NUCLEOTIDE SEQUENCE</scope>
</reference>
<name>A0A699HF33_TANCI</name>
<dbReference type="EMBL" id="BKCJ010145833">
    <property type="protein sequence ID" value="GEY01738.1"/>
    <property type="molecule type" value="Genomic_DNA"/>
</dbReference>
<accession>A0A699HF33</accession>